<keyword evidence="2 8" id="KW-0479">Metal-binding</keyword>
<feature type="domain" description="Amidohydrolase-related" evidence="9">
    <location>
        <begin position="48"/>
        <end position="358"/>
    </location>
</feature>
<dbReference type="EC" id="3.5.1.25" evidence="10"/>
<evidence type="ECO:0000259" key="9">
    <source>
        <dbReference type="Pfam" id="PF01979"/>
    </source>
</evidence>
<dbReference type="PANTHER" id="PTHR11113">
    <property type="entry name" value="N-ACETYLGLUCOSAMINE-6-PHOSPHATE DEACETYLASE"/>
    <property type="match status" value="1"/>
</dbReference>
<dbReference type="Gene3D" id="2.30.40.10">
    <property type="entry name" value="Urease, subunit C, domain 1"/>
    <property type="match status" value="1"/>
</dbReference>
<dbReference type="NCBIfam" id="TIGR00221">
    <property type="entry name" value="nagA"/>
    <property type="match status" value="1"/>
</dbReference>
<reference evidence="10" key="1">
    <citation type="submission" date="2021-03" db="EMBL/GenBank/DDBJ databases">
        <title>Identification and antibiotic profiling of Wohlfahrtiimonas chitiniclastica, an underestimated human pathogen.</title>
        <authorList>
            <person name="Kopf A."/>
            <person name="Bunk B."/>
            <person name="Coldewey S."/>
            <person name="Gunzer F."/>
            <person name="Riedel T."/>
            <person name="Schroettner P."/>
        </authorList>
    </citation>
    <scope>NUCLEOTIDE SEQUENCE</scope>
    <source>
        <strain evidence="10">DSM 100917</strain>
    </source>
</reference>
<evidence type="ECO:0000256" key="6">
    <source>
        <dbReference type="PIRSR" id="PIRSR038994-1"/>
    </source>
</evidence>
<evidence type="ECO:0000256" key="1">
    <source>
        <dbReference type="ARBA" id="ARBA00010716"/>
    </source>
</evidence>
<comment type="cofactor">
    <cofactor evidence="8">
        <name>a divalent metal cation</name>
        <dbReference type="ChEBI" id="CHEBI:60240"/>
    </cofactor>
    <text evidence="8">Binds 1 divalent metal cation per subunit.</text>
</comment>
<dbReference type="GO" id="GO:0006046">
    <property type="term" value="P:N-acetylglucosamine catabolic process"/>
    <property type="evidence" value="ECO:0007669"/>
    <property type="project" value="TreeGrafter"/>
</dbReference>
<keyword evidence="4 5" id="KW-0119">Carbohydrate metabolism</keyword>
<protein>
    <submittedName>
        <fullName evidence="10">N-acetylglucosamine-6-phosphate deacetylase</fullName>
        <ecNumber evidence="10">3.5.1.25</ecNumber>
    </submittedName>
</protein>
<dbReference type="AlphaFoldDB" id="A0AB35BVP4"/>
<organism evidence="10 11">
    <name type="scientific">Wohlfahrtiimonas chitiniclastica</name>
    <dbReference type="NCBI Taxonomy" id="400946"/>
    <lineage>
        <taxon>Bacteria</taxon>
        <taxon>Pseudomonadati</taxon>
        <taxon>Pseudomonadota</taxon>
        <taxon>Gammaproteobacteria</taxon>
        <taxon>Cardiobacteriales</taxon>
        <taxon>Ignatzschineriaceae</taxon>
        <taxon>Wohlfahrtiimonas</taxon>
    </lineage>
</organism>
<keyword evidence="3 5" id="KW-0378">Hydrolase</keyword>
<name>A0AB35BVP4_9GAMM</name>
<dbReference type="InterPro" id="IPR003764">
    <property type="entry name" value="GlcNAc_6-P_deAcase"/>
</dbReference>
<sequence length="367" mass="40089">MAQSLFASHIYDGEIHHHDAWLNIEHNRVHSITKSPVFLSQSYYSDGMLIPGFIDLQVNGGGGVLFNNEPTLEGIRTIVNAHRALGTHHMMITLITSDDDTIARALDAVEAAMEEKLPGLLGIHLEGPMINAAKRGIHFEKNIHPLSDQLLQSLTQRNLGKVMITLAPEIVPPSMIQSLTDAGIIVFAGHTHATADEAQIALNHGLKGFTHLFNAMPPMLSREPSILGVALSDQNSYGSIIHDGIHVDPIMVKIAIEAKHPDNIVLVTDAMATLGSDLMHFDFNGHTIYREENRLVNHEGKLAGAHIDLYSCIQNTMALNYSFEKSLQMATRNPSTVLGLYPTVGSLKKCANANVNHINGDKITPLL</sequence>
<evidence type="ECO:0000256" key="5">
    <source>
        <dbReference type="PIRNR" id="PIRNR038994"/>
    </source>
</evidence>
<feature type="binding site" evidence="8">
    <location>
        <position position="190"/>
    </location>
    <ligand>
        <name>Zn(2+)</name>
        <dbReference type="ChEBI" id="CHEBI:29105"/>
    </ligand>
</feature>
<feature type="binding site" evidence="7">
    <location>
        <position position="222"/>
    </location>
    <ligand>
        <name>substrate</name>
    </ligand>
</feature>
<dbReference type="Pfam" id="PF01979">
    <property type="entry name" value="Amidohydro_1"/>
    <property type="match status" value="1"/>
</dbReference>
<dbReference type="InterPro" id="IPR006680">
    <property type="entry name" value="Amidohydro-rel"/>
</dbReference>
<evidence type="ECO:0000256" key="3">
    <source>
        <dbReference type="ARBA" id="ARBA00022801"/>
    </source>
</evidence>
<dbReference type="InterPro" id="IPR032466">
    <property type="entry name" value="Metal_Hydrolase"/>
</dbReference>
<feature type="binding site" evidence="7">
    <location>
        <position position="246"/>
    </location>
    <ligand>
        <name>substrate</name>
    </ligand>
</feature>
<gene>
    <name evidence="10" type="primary">nagA</name>
    <name evidence="10" type="ORF">J7561_02400</name>
</gene>
<dbReference type="EMBL" id="JAGIBU010000001">
    <property type="protein sequence ID" value="MBS7824053.1"/>
    <property type="molecule type" value="Genomic_DNA"/>
</dbReference>
<evidence type="ECO:0000313" key="11">
    <source>
        <dbReference type="Proteomes" id="UP000680020"/>
    </source>
</evidence>
<dbReference type="GO" id="GO:0046872">
    <property type="term" value="F:metal ion binding"/>
    <property type="evidence" value="ECO:0007669"/>
    <property type="project" value="UniProtKB-KW"/>
</dbReference>
<comment type="caution">
    <text evidence="10">The sequence shown here is derived from an EMBL/GenBank/DDBJ whole genome shotgun (WGS) entry which is preliminary data.</text>
</comment>
<comment type="similarity">
    <text evidence="1 5">Belongs to the metallo-dependent hydrolases superfamily. NagA family.</text>
</comment>
<evidence type="ECO:0000256" key="7">
    <source>
        <dbReference type="PIRSR" id="PIRSR038994-2"/>
    </source>
</evidence>
<dbReference type="GO" id="GO:0008448">
    <property type="term" value="F:N-acetylglucosamine-6-phosphate deacetylase activity"/>
    <property type="evidence" value="ECO:0007669"/>
    <property type="project" value="UniProtKB-EC"/>
</dbReference>
<dbReference type="RefSeq" id="WP_213402853.1">
    <property type="nucleotide sequence ID" value="NZ_JAGIBT010000004.1"/>
</dbReference>
<dbReference type="Gene3D" id="3.20.20.140">
    <property type="entry name" value="Metal-dependent hydrolases"/>
    <property type="match status" value="1"/>
</dbReference>
<accession>A0AB35BVP4</accession>
<evidence type="ECO:0000256" key="8">
    <source>
        <dbReference type="PIRSR" id="PIRSR038994-3"/>
    </source>
</evidence>
<dbReference type="InterPro" id="IPR011059">
    <property type="entry name" value="Metal-dep_hydrolase_composite"/>
</dbReference>
<feature type="binding site" evidence="8">
    <location>
        <position position="211"/>
    </location>
    <ligand>
        <name>Zn(2+)</name>
        <dbReference type="ChEBI" id="CHEBI:29105"/>
    </ligand>
</feature>
<proteinExistence type="inferred from homology"/>
<dbReference type="PIRSF" id="PIRSF038994">
    <property type="entry name" value="NagA"/>
    <property type="match status" value="1"/>
</dbReference>
<evidence type="ECO:0000256" key="4">
    <source>
        <dbReference type="ARBA" id="ARBA00023277"/>
    </source>
</evidence>
<feature type="binding site" evidence="7">
    <location>
        <begin position="214"/>
        <end position="215"/>
    </location>
    <ligand>
        <name>substrate</name>
    </ligand>
</feature>
<dbReference type="SUPFAM" id="SSF51556">
    <property type="entry name" value="Metallo-dependent hydrolases"/>
    <property type="match status" value="1"/>
</dbReference>
<evidence type="ECO:0000313" key="10">
    <source>
        <dbReference type="EMBL" id="MBS7824053.1"/>
    </source>
</evidence>
<feature type="binding site" evidence="7">
    <location>
        <begin position="302"/>
        <end position="304"/>
    </location>
    <ligand>
        <name>substrate</name>
    </ligand>
</feature>
<evidence type="ECO:0000256" key="2">
    <source>
        <dbReference type="ARBA" id="ARBA00022723"/>
    </source>
</evidence>
<feature type="binding site" evidence="8">
    <location>
        <position position="126"/>
    </location>
    <ligand>
        <name>Zn(2+)</name>
        <dbReference type="ChEBI" id="CHEBI:29105"/>
    </ligand>
</feature>
<feature type="active site" description="Proton donor/acceptor" evidence="6">
    <location>
        <position position="269"/>
    </location>
</feature>
<feature type="binding site" evidence="7">
    <location>
        <position position="137"/>
    </location>
    <ligand>
        <name>substrate</name>
    </ligand>
</feature>
<dbReference type="PANTHER" id="PTHR11113:SF14">
    <property type="entry name" value="N-ACETYLGLUCOSAMINE-6-PHOSPHATE DEACETYLASE"/>
    <property type="match status" value="1"/>
</dbReference>
<dbReference type="Proteomes" id="UP000680020">
    <property type="component" value="Unassembled WGS sequence"/>
</dbReference>